<dbReference type="InterPro" id="IPR036866">
    <property type="entry name" value="RibonucZ/Hydroxyglut_hydro"/>
</dbReference>
<name>A0ABQ1GNS6_9BACL</name>
<dbReference type="PANTHER" id="PTHR11203:SF37">
    <property type="entry name" value="INTEGRATOR COMPLEX SUBUNIT 11"/>
    <property type="match status" value="1"/>
</dbReference>
<dbReference type="GO" id="GO:0016787">
    <property type="term" value="F:hydrolase activity"/>
    <property type="evidence" value="ECO:0007669"/>
    <property type="project" value="UniProtKB-KW"/>
</dbReference>
<evidence type="ECO:0000259" key="6">
    <source>
        <dbReference type="SMART" id="SM01027"/>
    </source>
</evidence>
<dbReference type="InterPro" id="IPR050698">
    <property type="entry name" value="MBL"/>
</dbReference>
<accession>A0ABQ1GNS6</accession>
<dbReference type="SMART" id="SM00849">
    <property type="entry name" value="Lactamase_B"/>
    <property type="match status" value="1"/>
</dbReference>
<dbReference type="PANTHER" id="PTHR11203">
    <property type="entry name" value="CLEAVAGE AND POLYADENYLATION SPECIFICITY FACTOR FAMILY MEMBER"/>
    <property type="match status" value="1"/>
</dbReference>
<feature type="domain" description="Metallo-beta-lactamase" evidence="5">
    <location>
        <begin position="14"/>
        <end position="241"/>
    </location>
</feature>
<protein>
    <submittedName>
        <fullName evidence="7">MBL fold hydrolase</fullName>
    </submittedName>
</protein>
<dbReference type="SMART" id="SM01027">
    <property type="entry name" value="Beta-Casp"/>
    <property type="match status" value="1"/>
</dbReference>
<dbReference type="Proteomes" id="UP000609323">
    <property type="component" value="Unassembled WGS sequence"/>
</dbReference>
<feature type="domain" description="Beta-Casp" evidence="6">
    <location>
        <begin position="291"/>
        <end position="409"/>
    </location>
</feature>
<dbReference type="EMBL" id="BMHF01000015">
    <property type="protein sequence ID" value="GGA47228.1"/>
    <property type="molecule type" value="Genomic_DNA"/>
</dbReference>
<dbReference type="Gene3D" id="3.60.15.10">
    <property type="entry name" value="Ribonuclease Z/Hydroxyacylglutathione hydrolase-like"/>
    <property type="match status" value="1"/>
</dbReference>
<evidence type="ECO:0000313" key="8">
    <source>
        <dbReference type="Proteomes" id="UP000609323"/>
    </source>
</evidence>
<dbReference type="Pfam" id="PF00753">
    <property type="entry name" value="Lactamase_B"/>
    <property type="match status" value="1"/>
</dbReference>
<evidence type="ECO:0000259" key="5">
    <source>
        <dbReference type="SMART" id="SM00849"/>
    </source>
</evidence>
<gene>
    <name evidence="7" type="ORF">GCM10010917_35620</name>
</gene>
<dbReference type="RefSeq" id="WP_094094757.1">
    <property type="nucleotide sequence ID" value="NZ_BMHF01000015.1"/>
</dbReference>
<evidence type="ECO:0000256" key="4">
    <source>
        <dbReference type="ARBA" id="ARBA00048505"/>
    </source>
</evidence>
<dbReference type="InterPro" id="IPR001279">
    <property type="entry name" value="Metallo-B-lactamas"/>
</dbReference>
<dbReference type="InterPro" id="IPR022712">
    <property type="entry name" value="Beta_Casp"/>
</dbReference>
<evidence type="ECO:0000313" key="7">
    <source>
        <dbReference type="EMBL" id="GGA47228.1"/>
    </source>
</evidence>
<keyword evidence="8" id="KW-1185">Reference proteome</keyword>
<comment type="catalytic activity">
    <reaction evidence="2">
        <text>3',5'-cyclic CMP + H2O = CMP + H(+)</text>
        <dbReference type="Rhea" id="RHEA:72675"/>
        <dbReference type="ChEBI" id="CHEBI:15377"/>
        <dbReference type="ChEBI" id="CHEBI:15378"/>
        <dbReference type="ChEBI" id="CHEBI:58003"/>
        <dbReference type="ChEBI" id="CHEBI:60377"/>
    </reaction>
    <physiologicalReaction direction="left-to-right" evidence="2">
        <dbReference type="Rhea" id="RHEA:72676"/>
    </physiologicalReaction>
</comment>
<organism evidence="7 8">
    <name type="scientific">Paenibacillus physcomitrellae</name>
    <dbReference type="NCBI Taxonomy" id="1619311"/>
    <lineage>
        <taxon>Bacteria</taxon>
        <taxon>Bacillati</taxon>
        <taxon>Bacillota</taxon>
        <taxon>Bacilli</taxon>
        <taxon>Bacillales</taxon>
        <taxon>Paenibacillaceae</taxon>
        <taxon>Paenibacillus</taxon>
    </lineage>
</organism>
<dbReference type="Gene3D" id="3.40.50.10890">
    <property type="match status" value="1"/>
</dbReference>
<comment type="function">
    <text evidence="3">Counteracts the endogenous Pycsar antiviral defense system. Phosphodiesterase that enables metal-dependent hydrolysis of host cyclic nucleotide Pycsar defense signals such as cCMP and cUMP.</text>
</comment>
<keyword evidence="1 7" id="KW-0378">Hydrolase</keyword>
<proteinExistence type="predicted"/>
<dbReference type="SUPFAM" id="SSF56281">
    <property type="entry name" value="Metallo-hydrolase/oxidoreductase"/>
    <property type="match status" value="1"/>
</dbReference>
<evidence type="ECO:0000256" key="3">
    <source>
        <dbReference type="ARBA" id="ARBA00034301"/>
    </source>
</evidence>
<comment type="caution">
    <text evidence="7">The sequence shown here is derived from an EMBL/GenBank/DDBJ whole genome shotgun (WGS) entry which is preliminary data.</text>
</comment>
<sequence>MMKLHIWGGAGEHGRSCYLIAGERHQILLDCGVKKEDEGQYPLLDPEIIPQLTAVFLSHAHEDHSMALPLLYKYGYKGDIWTTKATVEQLSSYFASWRRYVKERGAELPYTEEQIAALSFRDLEDLAPALQWADLDLDEEQKLDLESDSDSDLDSVGAAAPNLPRIRLKWGRSGHLAGSVWLRLEVEGRRIFFSGDYSRESLLLAADSPLEGEAGEGGSPFSKGAVHRVHNQAADQAKPSGYAADLVIMDNAYGSDEEPQETKLRELERAVRNTLESGGHVLLPVPVYGRGQDLLVWASERLGTYNLIVEEKIWNGLQRLLEQPVWLQTKGRERIQQAINSSAGRVILPHNDEERLEALNEKGPSVIFTADGMMESPRARWYFKYLADHVRNTVIITGHAARHTFAQNILEGGMEEARCKFFNIRYKVHQGLSDVREMLREVPAEQTVLVHASKPKTDEVCEVLAGEGYRRIHSLKPGAELMF</sequence>
<dbReference type="Pfam" id="PF10996">
    <property type="entry name" value="Beta-Casp"/>
    <property type="match status" value="1"/>
</dbReference>
<evidence type="ECO:0000256" key="2">
    <source>
        <dbReference type="ARBA" id="ARBA00034221"/>
    </source>
</evidence>
<comment type="catalytic activity">
    <reaction evidence="4">
        <text>3',5'-cyclic UMP + H2O = UMP + H(+)</text>
        <dbReference type="Rhea" id="RHEA:70575"/>
        <dbReference type="ChEBI" id="CHEBI:15377"/>
        <dbReference type="ChEBI" id="CHEBI:15378"/>
        <dbReference type="ChEBI" id="CHEBI:57865"/>
        <dbReference type="ChEBI" id="CHEBI:184387"/>
    </reaction>
    <physiologicalReaction direction="left-to-right" evidence="4">
        <dbReference type="Rhea" id="RHEA:70576"/>
    </physiologicalReaction>
</comment>
<reference evidence="8" key="1">
    <citation type="journal article" date="2019" name="Int. J. Syst. Evol. Microbiol.">
        <title>The Global Catalogue of Microorganisms (GCM) 10K type strain sequencing project: providing services to taxonomists for standard genome sequencing and annotation.</title>
        <authorList>
            <consortium name="The Broad Institute Genomics Platform"/>
            <consortium name="The Broad Institute Genome Sequencing Center for Infectious Disease"/>
            <person name="Wu L."/>
            <person name="Ma J."/>
        </authorList>
    </citation>
    <scope>NUCLEOTIDE SEQUENCE [LARGE SCALE GENOMIC DNA]</scope>
    <source>
        <strain evidence="8">CGMCC 1.15044</strain>
    </source>
</reference>
<evidence type="ECO:0000256" key="1">
    <source>
        <dbReference type="ARBA" id="ARBA00022801"/>
    </source>
</evidence>